<gene>
    <name evidence="2" type="ORF">SAMN02745152_00010</name>
</gene>
<dbReference type="EMBL" id="FUXC01000001">
    <property type="protein sequence ID" value="SJZ38703.1"/>
    <property type="molecule type" value="Genomic_DNA"/>
</dbReference>
<protein>
    <submittedName>
        <fullName evidence="2">Uncharacterized protein</fullName>
    </submittedName>
</protein>
<organism evidence="2 3">
    <name type="scientific">Treponema berlinense</name>
    <dbReference type="NCBI Taxonomy" id="225004"/>
    <lineage>
        <taxon>Bacteria</taxon>
        <taxon>Pseudomonadati</taxon>
        <taxon>Spirochaetota</taxon>
        <taxon>Spirochaetia</taxon>
        <taxon>Spirochaetales</taxon>
        <taxon>Treponemataceae</taxon>
        <taxon>Treponema</taxon>
    </lineage>
</organism>
<keyword evidence="3" id="KW-1185">Reference proteome</keyword>
<dbReference type="AlphaFoldDB" id="A0A1T4K8Q3"/>
<keyword evidence="1" id="KW-0732">Signal</keyword>
<feature type="signal peptide" evidence="1">
    <location>
        <begin position="1"/>
        <end position="23"/>
    </location>
</feature>
<proteinExistence type="predicted"/>
<sequence>MKLSKILFSSAVLAALVFGFASCKEDEDEHDLLEVSGSTASVDYTNETATMQRGFVSTRTNHRAAVAVFTIDTKASTKDAGNLGFLFDVVKTSASDHKTANDGVTVDTYSFGNVTVNYNGTNLRTYVSLFKGVATKDANGNSLLDDSSNFKGADGKVASPSGNGVTSAKETECLKTWTSLSGIKADSNGLLKVAVVVTPVAPTSDDANGSYSVNFYDASSVLSSGSKSDPSSWVSSSAKSLVSATVAASWTAKASTEESKLPQSLIAFYAAVKPTSTFVGNINLPYIQNEAEVIEWDDVQY</sequence>
<dbReference type="STRING" id="225004.SAMN02745152_00010"/>
<evidence type="ECO:0000313" key="3">
    <source>
        <dbReference type="Proteomes" id="UP000190395"/>
    </source>
</evidence>
<dbReference type="PROSITE" id="PS51257">
    <property type="entry name" value="PROKAR_LIPOPROTEIN"/>
    <property type="match status" value="1"/>
</dbReference>
<evidence type="ECO:0000313" key="2">
    <source>
        <dbReference type="EMBL" id="SJZ38703.1"/>
    </source>
</evidence>
<name>A0A1T4K8Q3_9SPIR</name>
<feature type="chain" id="PRO_5013046540" evidence="1">
    <location>
        <begin position="24"/>
        <end position="301"/>
    </location>
</feature>
<accession>A0A1T4K8Q3</accession>
<dbReference type="RefSeq" id="WP_078929679.1">
    <property type="nucleotide sequence ID" value="NZ_FUXC01000001.1"/>
</dbReference>
<reference evidence="2 3" key="1">
    <citation type="submission" date="2017-02" db="EMBL/GenBank/DDBJ databases">
        <authorList>
            <person name="Peterson S.W."/>
        </authorList>
    </citation>
    <scope>NUCLEOTIDE SEQUENCE [LARGE SCALE GENOMIC DNA]</scope>
    <source>
        <strain evidence="2 3">ATCC BAA-909</strain>
    </source>
</reference>
<dbReference type="Proteomes" id="UP000190395">
    <property type="component" value="Unassembled WGS sequence"/>
</dbReference>
<evidence type="ECO:0000256" key="1">
    <source>
        <dbReference type="SAM" id="SignalP"/>
    </source>
</evidence>
<dbReference type="GeneID" id="303366292"/>